<dbReference type="PANTHER" id="PTHR43284">
    <property type="entry name" value="ASPARAGINE SYNTHETASE (GLUTAMINE-HYDROLYZING)"/>
    <property type="match status" value="1"/>
</dbReference>
<dbReference type="Pfam" id="PF00733">
    <property type="entry name" value="Asn_synthase"/>
    <property type="match status" value="1"/>
</dbReference>
<sequence>MVGVCASLGADAGFVDELAERLELFGSESTARVLDGDVGVASVTHTPATGGRPVRTAHGTVLAWGDVAGLDHPHGYVPRADCETESLSAYCAALYECYGLDFVRWLNGRFALAVVDDAADRVTFATDRFGTMPLHYARAGETVLVSTAVQSLTTHPDWTPGFDENALGTYFTYQTTPGTRTPFAGVERMAPGAVLTVDLDGLEVGQRSYWTPTYRPVDRPVSYFTRRLATVLSRAVDERTAHPGEYGLFQSGGGGSRLVLAAMERDPTTYHLDGRTNREARTAGRIARTADVPFERLAPDREYSLDLLAGPARLTNLVGTFHEGRAMGFAERLREDVDTLVSGHTFDLLFSGRHLPSRSCRLGPLGTLPLPFADVPDTVEEYVAENRRPVPPYFAGASDGTNLLRENLTPTRDGVRSYGVEYDSLDALVRFGSYYPHANARAFCQQALDQVLPHHDPFLDTRVVDLHLTVPTRVRLRRNLVGGTLERLDPRLAAVPDAERQVPLSASFPRQYLGTLAAAVLEDRNVLDPPASRTTDGPWPDHAEPVRSTDVVAEAIEEHADLVEAIPFLDESGVQHSFAGHHGRVRRTELDALLTFLAMPATRRVVEKRRQRPQA</sequence>
<dbReference type="SUPFAM" id="SSF56235">
    <property type="entry name" value="N-terminal nucleophile aminohydrolases (Ntn hydrolases)"/>
    <property type="match status" value="1"/>
</dbReference>
<dbReference type="InterPro" id="IPR029055">
    <property type="entry name" value="Ntn_hydrolases_N"/>
</dbReference>
<dbReference type="Proteomes" id="UP001596406">
    <property type="component" value="Unassembled WGS sequence"/>
</dbReference>
<keyword evidence="4" id="KW-1185">Reference proteome</keyword>
<dbReference type="PANTHER" id="PTHR43284:SF1">
    <property type="entry name" value="ASPARAGINE SYNTHETASE"/>
    <property type="match status" value="1"/>
</dbReference>
<dbReference type="EMBL" id="JBHSXM010000001">
    <property type="protein sequence ID" value="MFC6835935.1"/>
    <property type="molecule type" value="Genomic_DNA"/>
</dbReference>
<reference evidence="3 4" key="1">
    <citation type="journal article" date="2019" name="Int. J. Syst. Evol. Microbiol.">
        <title>The Global Catalogue of Microorganisms (GCM) 10K type strain sequencing project: providing services to taxonomists for standard genome sequencing and annotation.</title>
        <authorList>
            <consortium name="The Broad Institute Genomics Platform"/>
            <consortium name="The Broad Institute Genome Sequencing Center for Infectious Disease"/>
            <person name="Wu L."/>
            <person name="Ma J."/>
        </authorList>
    </citation>
    <scope>NUCLEOTIDE SEQUENCE [LARGE SCALE GENOMIC DNA]</scope>
    <source>
        <strain evidence="3 4">PSRA2</strain>
    </source>
</reference>
<name>A0ABD5U5V9_9EURY</name>
<gene>
    <name evidence="3" type="ORF">ACFQHK_05365</name>
</gene>
<dbReference type="AlphaFoldDB" id="A0ABD5U5V9"/>
<evidence type="ECO:0000313" key="3">
    <source>
        <dbReference type="EMBL" id="MFC6835935.1"/>
    </source>
</evidence>
<evidence type="ECO:0000313" key="4">
    <source>
        <dbReference type="Proteomes" id="UP001596406"/>
    </source>
</evidence>
<dbReference type="InterPro" id="IPR017932">
    <property type="entry name" value="GATase_2_dom"/>
</dbReference>
<dbReference type="RefSeq" id="WP_304447629.1">
    <property type="nucleotide sequence ID" value="NZ_JARRAH010000001.1"/>
</dbReference>
<dbReference type="InterPro" id="IPR014729">
    <property type="entry name" value="Rossmann-like_a/b/a_fold"/>
</dbReference>
<comment type="caution">
    <text evidence="3">The sequence shown here is derived from an EMBL/GenBank/DDBJ whole genome shotgun (WGS) entry which is preliminary data.</text>
</comment>
<organism evidence="3 4">
    <name type="scientific">Halomarina ordinaria</name>
    <dbReference type="NCBI Taxonomy" id="3033939"/>
    <lineage>
        <taxon>Archaea</taxon>
        <taxon>Methanobacteriati</taxon>
        <taxon>Methanobacteriota</taxon>
        <taxon>Stenosarchaea group</taxon>
        <taxon>Halobacteria</taxon>
        <taxon>Halobacteriales</taxon>
        <taxon>Natronomonadaceae</taxon>
        <taxon>Halomarina</taxon>
    </lineage>
</organism>
<feature type="domain" description="Asparagine synthetase" evidence="1">
    <location>
        <begin position="228"/>
        <end position="479"/>
    </location>
</feature>
<dbReference type="InterPro" id="IPR001962">
    <property type="entry name" value="Asn_synthase"/>
</dbReference>
<evidence type="ECO:0000259" key="1">
    <source>
        <dbReference type="Pfam" id="PF00733"/>
    </source>
</evidence>
<protein>
    <submittedName>
        <fullName evidence="3">Asparagine synthase-related protein</fullName>
    </submittedName>
</protein>
<evidence type="ECO:0000259" key="2">
    <source>
        <dbReference type="Pfam" id="PF13537"/>
    </source>
</evidence>
<feature type="domain" description="Glutamine amidotransferase type-2" evidence="2">
    <location>
        <begin position="82"/>
        <end position="153"/>
    </location>
</feature>
<dbReference type="SUPFAM" id="SSF52402">
    <property type="entry name" value="Adenine nucleotide alpha hydrolases-like"/>
    <property type="match status" value="1"/>
</dbReference>
<dbReference type="Pfam" id="PF13537">
    <property type="entry name" value="GATase_7"/>
    <property type="match status" value="1"/>
</dbReference>
<dbReference type="Gene3D" id="3.40.50.620">
    <property type="entry name" value="HUPs"/>
    <property type="match status" value="1"/>
</dbReference>
<dbReference type="InterPro" id="IPR051786">
    <property type="entry name" value="ASN_synthetase/amidase"/>
</dbReference>
<proteinExistence type="predicted"/>
<dbReference type="Gene3D" id="3.60.20.10">
    <property type="entry name" value="Glutamine Phosphoribosylpyrophosphate, subunit 1, domain 1"/>
    <property type="match status" value="1"/>
</dbReference>
<accession>A0ABD5U5V9</accession>